<comment type="caution">
    <text evidence="1">The sequence shown here is derived from an EMBL/GenBank/DDBJ whole genome shotgun (WGS) entry which is preliminary data.</text>
</comment>
<protein>
    <submittedName>
        <fullName evidence="1">Uncharacterized protein</fullName>
    </submittedName>
</protein>
<reference evidence="1" key="1">
    <citation type="submission" date="2020-12" db="EMBL/GenBank/DDBJ databases">
        <title>Oil enriched cultivation method for isolating marine PHA-producing bacteria.</title>
        <authorList>
            <person name="Zheng W."/>
            <person name="Yu S."/>
            <person name="Huang Y."/>
        </authorList>
    </citation>
    <scope>NUCLEOTIDE SEQUENCE</scope>
    <source>
        <strain evidence="1">SY-2-12</strain>
    </source>
</reference>
<evidence type="ECO:0000313" key="1">
    <source>
        <dbReference type="EMBL" id="MBN9671685.1"/>
    </source>
</evidence>
<proteinExistence type="predicted"/>
<dbReference type="Proteomes" id="UP000664096">
    <property type="component" value="Unassembled WGS sequence"/>
</dbReference>
<name>A0A939J4Z4_9HYPH</name>
<accession>A0A939J4Z4</accession>
<dbReference type="EMBL" id="JAEKJZ010000002">
    <property type="protein sequence ID" value="MBN9671685.1"/>
    <property type="molecule type" value="Genomic_DNA"/>
</dbReference>
<evidence type="ECO:0000313" key="2">
    <source>
        <dbReference type="Proteomes" id="UP000664096"/>
    </source>
</evidence>
<sequence length="61" mass="6907">MTKQDMITAPVAVGALAWPRIHNWIEWLATEAQLVLPVLGAVWLLVQIAAKIHSTWFKERS</sequence>
<organism evidence="1 2">
    <name type="scientific">Roseibium aggregatum</name>
    <dbReference type="NCBI Taxonomy" id="187304"/>
    <lineage>
        <taxon>Bacteria</taxon>
        <taxon>Pseudomonadati</taxon>
        <taxon>Pseudomonadota</taxon>
        <taxon>Alphaproteobacteria</taxon>
        <taxon>Hyphomicrobiales</taxon>
        <taxon>Stappiaceae</taxon>
        <taxon>Roseibium</taxon>
    </lineage>
</organism>
<dbReference type="AlphaFoldDB" id="A0A939J4Z4"/>
<gene>
    <name evidence="1" type="ORF">JF539_15160</name>
</gene>
<dbReference type="RefSeq" id="WP_207141498.1">
    <property type="nucleotide sequence ID" value="NZ_JAEKJZ010000002.1"/>
</dbReference>